<organism evidence="2 3">
    <name type="scientific">Roseinatronobacter thiooxidans</name>
    <dbReference type="NCBI Taxonomy" id="121821"/>
    <lineage>
        <taxon>Bacteria</taxon>
        <taxon>Pseudomonadati</taxon>
        <taxon>Pseudomonadota</taxon>
        <taxon>Alphaproteobacteria</taxon>
        <taxon>Rhodobacterales</taxon>
        <taxon>Paracoccaceae</taxon>
        <taxon>Roseinatronobacter</taxon>
    </lineage>
</organism>
<reference evidence="2 3" key="1">
    <citation type="submission" date="2018-06" db="EMBL/GenBank/DDBJ databases">
        <title>Genomic Encyclopedia of Archaeal and Bacterial Type Strains, Phase II (KMG-II): from individual species to whole genera.</title>
        <authorList>
            <person name="Goeker M."/>
        </authorList>
    </citation>
    <scope>NUCLEOTIDE SEQUENCE [LARGE SCALE GENOMIC DNA]</scope>
    <source>
        <strain evidence="2 3">DSM 13087</strain>
    </source>
</reference>
<comment type="caution">
    <text evidence="2">The sequence shown here is derived from an EMBL/GenBank/DDBJ whole genome shotgun (WGS) entry which is preliminary data.</text>
</comment>
<dbReference type="STRING" id="121821.GCA_001870675_02352"/>
<keyword evidence="3" id="KW-1185">Reference proteome</keyword>
<name>A0A2W7QJ46_9RHOB</name>
<proteinExistence type="predicted"/>
<feature type="transmembrane region" description="Helical" evidence="1">
    <location>
        <begin position="9"/>
        <end position="33"/>
    </location>
</feature>
<dbReference type="Proteomes" id="UP000249364">
    <property type="component" value="Unassembled WGS sequence"/>
</dbReference>
<gene>
    <name evidence="2" type="ORF">LY56_00279</name>
</gene>
<keyword evidence="1" id="KW-0472">Membrane</keyword>
<protein>
    <submittedName>
        <fullName evidence="2">Uncharacterized protein</fullName>
    </submittedName>
</protein>
<accession>A0A2W7QJ46</accession>
<evidence type="ECO:0000256" key="1">
    <source>
        <dbReference type="SAM" id="Phobius"/>
    </source>
</evidence>
<keyword evidence="1" id="KW-0812">Transmembrane</keyword>
<evidence type="ECO:0000313" key="3">
    <source>
        <dbReference type="Proteomes" id="UP000249364"/>
    </source>
</evidence>
<evidence type="ECO:0000313" key="2">
    <source>
        <dbReference type="EMBL" id="PZX48131.1"/>
    </source>
</evidence>
<dbReference type="AlphaFoldDB" id="A0A2W7QJ46"/>
<feature type="transmembrane region" description="Helical" evidence="1">
    <location>
        <begin position="39"/>
        <end position="61"/>
    </location>
</feature>
<sequence>MKDDKLKVVCFMCFIFGTVVPWGMLATGAAMSFAFDGAVIGLVSAWLILGGLVLMGASAALSHLLSRSSGRV</sequence>
<dbReference type="RefSeq" id="WP_071469019.1">
    <property type="nucleotide sequence ID" value="NZ_MEHT01000009.1"/>
</dbReference>
<keyword evidence="1" id="KW-1133">Transmembrane helix</keyword>
<dbReference type="EMBL" id="QKZQ01000001">
    <property type="protein sequence ID" value="PZX48131.1"/>
    <property type="molecule type" value="Genomic_DNA"/>
</dbReference>